<evidence type="ECO:0000256" key="4">
    <source>
        <dbReference type="ARBA" id="ARBA00022840"/>
    </source>
</evidence>
<dbReference type="AlphaFoldDB" id="A0A7W6RZU8"/>
<proteinExistence type="inferred from homology"/>
<keyword evidence="7" id="KW-1185">Reference proteome</keyword>
<dbReference type="SUPFAM" id="SSF52540">
    <property type="entry name" value="P-loop containing nucleoside triphosphate hydrolases"/>
    <property type="match status" value="1"/>
</dbReference>
<comment type="similarity">
    <text evidence="1">Belongs to the ABC transporter superfamily.</text>
</comment>
<dbReference type="PANTHER" id="PTHR42788">
    <property type="entry name" value="TAURINE IMPORT ATP-BINDING PROTEIN-RELATED"/>
    <property type="match status" value="1"/>
</dbReference>
<organism evidence="6 7">
    <name type="scientific">Roseospira goensis</name>
    <dbReference type="NCBI Taxonomy" id="391922"/>
    <lineage>
        <taxon>Bacteria</taxon>
        <taxon>Pseudomonadati</taxon>
        <taxon>Pseudomonadota</taxon>
        <taxon>Alphaproteobacteria</taxon>
        <taxon>Rhodospirillales</taxon>
        <taxon>Rhodospirillaceae</taxon>
        <taxon>Roseospira</taxon>
    </lineage>
</organism>
<evidence type="ECO:0000256" key="3">
    <source>
        <dbReference type="ARBA" id="ARBA00022741"/>
    </source>
</evidence>
<dbReference type="PROSITE" id="PS50893">
    <property type="entry name" value="ABC_TRANSPORTER_2"/>
    <property type="match status" value="1"/>
</dbReference>
<dbReference type="Gene3D" id="3.40.50.300">
    <property type="entry name" value="P-loop containing nucleotide triphosphate hydrolases"/>
    <property type="match status" value="1"/>
</dbReference>
<dbReference type="CDD" id="cd03293">
    <property type="entry name" value="ABC_NrtD_SsuB_transporters"/>
    <property type="match status" value="1"/>
</dbReference>
<dbReference type="PROSITE" id="PS00211">
    <property type="entry name" value="ABC_TRANSPORTER_1"/>
    <property type="match status" value="1"/>
</dbReference>
<dbReference type="SMART" id="SM00382">
    <property type="entry name" value="AAA"/>
    <property type="match status" value="1"/>
</dbReference>
<sequence length="280" mass="31032">MRQAVQPLAPVEATGPHQAAAEAEPIVEIDALNKVYRTVRHGDVHALHEINLNVRDGEFVAIVGPSGCGKSTLLKILAGLLAFTSGRVTINGAPLKGPSQEVGLVFQQPVLLPWRTILSNVLLPIEFGRNRKRKDYTDRAHDLLKLVGLEGFETRYPEELSGGMQQRAAIVRALIQDPRLLLMDEPFGALDAMTREQMNLEVLRIWQQNRKTVIFVTHSISEAVFLADRVVVMTARPGAIARVLDIDLPRPRRLEMINSEAFGAFASQIRRLLNASEDLS</sequence>
<gene>
    <name evidence="6" type="ORF">GGD88_002010</name>
</gene>
<dbReference type="InterPro" id="IPR027417">
    <property type="entry name" value="P-loop_NTPase"/>
</dbReference>
<dbReference type="GO" id="GO:0005524">
    <property type="term" value="F:ATP binding"/>
    <property type="evidence" value="ECO:0007669"/>
    <property type="project" value="UniProtKB-KW"/>
</dbReference>
<name>A0A7W6RZU8_9PROT</name>
<dbReference type="InterPro" id="IPR003439">
    <property type="entry name" value="ABC_transporter-like_ATP-bd"/>
</dbReference>
<accession>A0A7W6RZU8</accession>
<dbReference type="InterPro" id="IPR003593">
    <property type="entry name" value="AAA+_ATPase"/>
</dbReference>
<reference evidence="6 7" key="1">
    <citation type="submission" date="2020-08" db="EMBL/GenBank/DDBJ databases">
        <title>Genome sequencing of Purple Non-Sulfur Bacteria from various extreme environments.</title>
        <authorList>
            <person name="Mayer M."/>
        </authorList>
    </citation>
    <scope>NUCLEOTIDE SEQUENCE [LARGE SCALE GENOMIC DNA]</scope>
    <source>
        <strain evidence="6 7">JA135</strain>
    </source>
</reference>
<dbReference type="Pfam" id="PF00005">
    <property type="entry name" value="ABC_tran"/>
    <property type="match status" value="1"/>
</dbReference>
<dbReference type="InterPro" id="IPR017871">
    <property type="entry name" value="ABC_transporter-like_CS"/>
</dbReference>
<protein>
    <submittedName>
        <fullName evidence="6">NitT/TauT family transport system ATP-binding protein</fullName>
    </submittedName>
</protein>
<keyword evidence="4 6" id="KW-0067">ATP-binding</keyword>
<keyword evidence="2" id="KW-0813">Transport</keyword>
<evidence type="ECO:0000313" key="7">
    <source>
        <dbReference type="Proteomes" id="UP000555728"/>
    </source>
</evidence>
<dbReference type="EMBL" id="JACIGI010000014">
    <property type="protein sequence ID" value="MBB4286283.1"/>
    <property type="molecule type" value="Genomic_DNA"/>
</dbReference>
<evidence type="ECO:0000313" key="6">
    <source>
        <dbReference type="EMBL" id="MBB4286283.1"/>
    </source>
</evidence>
<dbReference type="GO" id="GO:0016887">
    <property type="term" value="F:ATP hydrolysis activity"/>
    <property type="evidence" value="ECO:0007669"/>
    <property type="project" value="InterPro"/>
</dbReference>
<keyword evidence="3" id="KW-0547">Nucleotide-binding</keyword>
<feature type="domain" description="ABC transporter" evidence="5">
    <location>
        <begin position="27"/>
        <end position="260"/>
    </location>
</feature>
<dbReference type="PANTHER" id="PTHR42788:SF13">
    <property type="entry name" value="ALIPHATIC SULFONATES IMPORT ATP-BINDING PROTEIN SSUB"/>
    <property type="match status" value="1"/>
</dbReference>
<evidence type="ECO:0000256" key="2">
    <source>
        <dbReference type="ARBA" id="ARBA00022448"/>
    </source>
</evidence>
<dbReference type="InterPro" id="IPR050166">
    <property type="entry name" value="ABC_transporter_ATP-bind"/>
</dbReference>
<evidence type="ECO:0000259" key="5">
    <source>
        <dbReference type="PROSITE" id="PS50893"/>
    </source>
</evidence>
<dbReference type="Proteomes" id="UP000555728">
    <property type="component" value="Unassembled WGS sequence"/>
</dbReference>
<evidence type="ECO:0000256" key="1">
    <source>
        <dbReference type="ARBA" id="ARBA00005417"/>
    </source>
</evidence>
<dbReference type="RefSeq" id="WP_184434956.1">
    <property type="nucleotide sequence ID" value="NZ_JACIGI010000014.1"/>
</dbReference>
<comment type="caution">
    <text evidence="6">The sequence shown here is derived from an EMBL/GenBank/DDBJ whole genome shotgun (WGS) entry which is preliminary data.</text>
</comment>